<name>A0ABU2D4T1_9EURY</name>
<gene>
    <name evidence="1" type="ORF">RG963_13910</name>
</gene>
<evidence type="ECO:0000313" key="2">
    <source>
        <dbReference type="Proteomes" id="UP001246244"/>
    </source>
</evidence>
<protein>
    <submittedName>
        <fullName evidence="1">Uncharacterized protein</fullName>
    </submittedName>
</protein>
<keyword evidence="2" id="KW-1185">Reference proteome</keyword>
<evidence type="ECO:0000313" key="1">
    <source>
        <dbReference type="EMBL" id="MDR7666852.1"/>
    </source>
</evidence>
<reference evidence="2" key="1">
    <citation type="submission" date="2023-07" db="EMBL/GenBank/DDBJ databases">
        <title>Whole-genome sequencing of a new Methanosarcina sp. Z-7115.</title>
        <authorList>
            <person name="Zhilina T.N."/>
            <person name="Merkel A.Y."/>
        </authorList>
    </citation>
    <scope>NUCLEOTIDE SEQUENCE [LARGE SCALE GENOMIC DNA]</scope>
    <source>
        <strain evidence="2">Z-7115</strain>
    </source>
</reference>
<organism evidence="1 2">
    <name type="scientific">Methanosarcina baikalica</name>
    <dbReference type="NCBI Taxonomy" id="3073890"/>
    <lineage>
        <taxon>Archaea</taxon>
        <taxon>Methanobacteriati</taxon>
        <taxon>Methanobacteriota</taxon>
        <taxon>Stenosarchaea group</taxon>
        <taxon>Methanomicrobia</taxon>
        <taxon>Methanosarcinales</taxon>
        <taxon>Methanosarcinaceae</taxon>
        <taxon>Methanosarcina</taxon>
    </lineage>
</organism>
<comment type="caution">
    <text evidence="1">The sequence shown here is derived from an EMBL/GenBank/DDBJ whole genome shotgun (WGS) entry which is preliminary data.</text>
</comment>
<dbReference type="SUPFAM" id="SSF53795">
    <property type="entry name" value="PEP carboxykinase-like"/>
    <property type="match status" value="1"/>
</dbReference>
<dbReference type="EMBL" id="JAVKPK010000072">
    <property type="protein sequence ID" value="MDR7666852.1"/>
    <property type="molecule type" value="Genomic_DNA"/>
</dbReference>
<proteinExistence type="predicted"/>
<accession>A0ABU2D4T1</accession>
<sequence>MSIPLTDRRLKIELSGITIEFICKRGVQLIISEYIKSFVSDNSPDLIFNIYKRKILNTNFGIKLLDANPWTIYFNEKDKELYWLNISNNMLPPTQIVLKKNANYVDIYLDFQDNHYVSSIIYLLCPTLLSYLLVPYQALVVHSCAIKVRENGYLFSGLSGAGKSTICNLFKDEFDVIPLCDERIIIRNINDIFYIYGTPWFSSAKVALPTYTRLDTIYFISHSTENIITYKEKKAAIASLISHSYLPMWDHSKMSDIIKFTEILTNQIPCYDLGFLPDKSIIKFLRLNGKS</sequence>
<dbReference type="RefSeq" id="WP_310576881.1">
    <property type="nucleotide sequence ID" value="NZ_JAVKPK010000072.1"/>
</dbReference>
<dbReference type="Proteomes" id="UP001246244">
    <property type="component" value="Unassembled WGS sequence"/>
</dbReference>